<feature type="non-terminal residue" evidence="1">
    <location>
        <position position="96"/>
    </location>
</feature>
<reference evidence="1" key="2">
    <citation type="journal article" date="2022" name="Sci. Total Environ.">
        <title>Prevalence, transmission, and molecular epidemiology of tet(X)-positive bacteria among humans, animals, and environmental niches in China: An epidemiological, and genomic-based study.</title>
        <authorList>
            <person name="Dong N."/>
            <person name="Zeng Y."/>
            <person name="Cai C."/>
            <person name="Sun C."/>
            <person name="Lu J."/>
            <person name="Liu C."/>
            <person name="Zhou H."/>
            <person name="Sun Q."/>
            <person name="Shu L."/>
            <person name="Wang H."/>
            <person name="Wang Y."/>
            <person name="Wang S."/>
            <person name="Wu C."/>
            <person name="Chan E.W."/>
            <person name="Chen G."/>
            <person name="Shen Z."/>
            <person name="Chen S."/>
            <person name="Zhang R."/>
        </authorList>
    </citation>
    <scope>NUCLEOTIDE SEQUENCE</scope>
    <source>
        <strain evidence="1">DF49-4</strain>
    </source>
</reference>
<keyword evidence="1" id="KW-0808">Transferase</keyword>
<reference evidence="1" key="1">
    <citation type="submission" date="2020-06" db="EMBL/GenBank/DDBJ databases">
        <authorList>
            <person name="Dong N."/>
        </authorList>
    </citation>
    <scope>NUCLEOTIDE SEQUENCE</scope>
    <source>
        <strain evidence="1">DF49-4</strain>
    </source>
</reference>
<comment type="caution">
    <text evidence="1">The sequence shown here is derived from an EMBL/GenBank/DDBJ whole genome shotgun (WGS) entry which is preliminary data.</text>
</comment>
<sequence length="96" mass="10977">MNAYINPSAQPLLAKHQLDSFDKLWNLSLEAVDQPNTERGGYSTVSRLELDGQAFYLKRQRNHLTRSLCHPLGEPTFAREMRNILHYKKVGIPGLV</sequence>
<keyword evidence="1" id="KW-0418">Kinase</keyword>
<evidence type="ECO:0000313" key="2">
    <source>
        <dbReference type="Proteomes" id="UP001174419"/>
    </source>
</evidence>
<organism evidence="1 2">
    <name type="scientific">Acinetobacter towneri</name>
    <dbReference type="NCBI Taxonomy" id="202956"/>
    <lineage>
        <taxon>Bacteria</taxon>
        <taxon>Pseudomonadati</taxon>
        <taxon>Pseudomonadota</taxon>
        <taxon>Gammaproteobacteria</taxon>
        <taxon>Moraxellales</taxon>
        <taxon>Moraxellaceae</taxon>
        <taxon>Acinetobacter</taxon>
    </lineage>
</organism>
<dbReference type="Pfam" id="PF06293">
    <property type="entry name" value="Kdo"/>
    <property type="match status" value="1"/>
</dbReference>
<dbReference type="GO" id="GO:0016301">
    <property type="term" value="F:kinase activity"/>
    <property type="evidence" value="ECO:0007669"/>
    <property type="project" value="UniProtKB-KW"/>
</dbReference>
<proteinExistence type="predicted"/>
<evidence type="ECO:0000313" key="1">
    <source>
        <dbReference type="EMBL" id="MDM1720167.1"/>
    </source>
</evidence>
<accession>A0AB35M305</accession>
<dbReference type="RefSeq" id="WP_286430033.1">
    <property type="nucleotide sequence ID" value="NZ_JACANG010000087.1"/>
</dbReference>
<protein>
    <submittedName>
        <fullName evidence="1">Lipopolysaccharide kinase</fullName>
    </submittedName>
</protein>
<dbReference type="EMBL" id="JACANG010000087">
    <property type="protein sequence ID" value="MDM1720167.1"/>
    <property type="molecule type" value="Genomic_DNA"/>
</dbReference>
<name>A0AB35M305_9GAMM</name>
<dbReference type="Proteomes" id="UP001174419">
    <property type="component" value="Unassembled WGS sequence"/>
</dbReference>
<gene>
    <name evidence="1" type="ORF">HX110_13895</name>
</gene>
<dbReference type="AlphaFoldDB" id="A0AB35M305"/>